<dbReference type="InterPro" id="IPR011990">
    <property type="entry name" value="TPR-like_helical_dom_sf"/>
</dbReference>
<accession>A0A086K1K7</accession>
<proteinExistence type="inferred from homology"/>
<gene>
    <name evidence="5" type="ORF">TGP89_219080</name>
</gene>
<dbReference type="Proteomes" id="UP000028828">
    <property type="component" value="Unassembled WGS sequence"/>
</dbReference>
<comment type="subcellular location">
    <subcellularLocation>
        <location evidence="1">Cytoplasm</location>
        <location evidence="1">Cytosol</location>
    </subcellularLocation>
</comment>
<dbReference type="Pfam" id="PF04190">
    <property type="entry name" value="GET4"/>
    <property type="match status" value="1"/>
</dbReference>
<dbReference type="PANTHER" id="PTHR12875">
    <property type="entry name" value="GOLGI TO ER TRAFFIC PROTEIN 4 HOMOLOG"/>
    <property type="match status" value="1"/>
</dbReference>
<dbReference type="OrthoDB" id="10252405at2759"/>
<dbReference type="FunFam" id="1.25.40.10:FF:000060">
    <property type="entry name" value="Golgi to ER traffic protein 4 homolog"/>
    <property type="match status" value="1"/>
</dbReference>
<evidence type="ECO:0000313" key="5">
    <source>
        <dbReference type="EMBL" id="KFG38275.1"/>
    </source>
</evidence>
<dbReference type="VEuPathDB" id="ToxoDB:TGP89_219080"/>
<dbReference type="GO" id="GO:0005829">
    <property type="term" value="C:cytosol"/>
    <property type="evidence" value="ECO:0007669"/>
    <property type="project" value="UniProtKB-SubCell"/>
</dbReference>
<sequence length="313" mass="35330">MKERVQPQAPAGTDISGGSVLPLRVQASVDRKIDNGDLYDAHQLVRTLFFRFMAKRETLQAVELCRLYGLRFAGLDQEALAVDLGMNMLTALEASGTEEEETAPSEPQLDQIIELFNACAAAGDKKGVDKYKFINRALKWSRTPQAPFGHVRLHRAAADAYWKERRYGLCQGHLIYCRDPEALSQMLKEWQATGYLSERPFFWLRLVLILLCLRDTETAEKLLDSSGENWTSCEVPAPLQLAYLLVCACKYKSGKLFDLLKQKYHLVLRRDPTFAKYMDEIEKRAIGRIQRPSTGLASLFSSLMAGLTADDEA</sequence>
<dbReference type="AlphaFoldDB" id="A0A086K1K7"/>
<comment type="similarity">
    <text evidence="2">Belongs to the GET4 family.</text>
</comment>
<evidence type="ECO:0000313" key="6">
    <source>
        <dbReference type="Proteomes" id="UP000028828"/>
    </source>
</evidence>
<dbReference type="GO" id="GO:0045048">
    <property type="term" value="P:protein insertion into ER membrane"/>
    <property type="evidence" value="ECO:0007669"/>
    <property type="project" value="InterPro"/>
</dbReference>
<protein>
    <submittedName>
        <fullName evidence="5">Putative edge expressed protein</fullName>
    </submittedName>
</protein>
<organism evidence="5 6">
    <name type="scientific">Toxoplasma gondii p89</name>
    <dbReference type="NCBI Taxonomy" id="943119"/>
    <lineage>
        <taxon>Eukaryota</taxon>
        <taxon>Sar</taxon>
        <taxon>Alveolata</taxon>
        <taxon>Apicomplexa</taxon>
        <taxon>Conoidasida</taxon>
        <taxon>Coccidia</taxon>
        <taxon>Eucoccidiorida</taxon>
        <taxon>Eimeriorina</taxon>
        <taxon>Sarcocystidae</taxon>
        <taxon>Toxoplasma</taxon>
    </lineage>
</organism>
<name>A0A086K1K7_TOXGO</name>
<dbReference type="EMBL" id="AEYI02001373">
    <property type="protein sequence ID" value="KFG38275.1"/>
    <property type="molecule type" value="Genomic_DNA"/>
</dbReference>
<dbReference type="PANTHER" id="PTHR12875:SF0">
    <property type="entry name" value="GOLGI TO ER TRAFFIC PROTEIN 4 HOMOLOG"/>
    <property type="match status" value="1"/>
</dbReference>
<evidence type="ECO:0000256" key="2">
    <source>
        <dbReference type="ARBA" id="ARBA00005351"/>
    </source>
</evidence>
<evidence type="ECO:0000256" key="1">
    <source>
        <dbReference type="ARBA" id="ARBA00004514"/>
    </source>
</evidence>
<reference evidence="5 6" key="1">
    <citation type="submission" date="2014-03" db="EMBL/GenBank/DDBJ databases">
        <authorList>
            <person name="Sibley D."/>
            <person name="Venepally P."/>
            <person name="Karamycheva S."/>
            <person name="Hadjithomas M."/>
            <person name="Khan A."/>
            <person name="Brunk B."/>
            <person name="Roos D."/>
            <person name="Caler E."/>
            <person name="Lorenzi H."/>
        </authorList>
    </citation>
    <scope>NUCLEOTIDE SEQUENCE [LARGE SCALE GENOMIC DNA]</scope>
    <source>
        <strain evidence="6">p89</strain>
    </source>
</reference>
<evidence type="ECO:0000256" key="4">
    <source>
        <dbReference type="ARBA" id="ARBA00022490"/>
    </source>
</evidence>
<evidence type="ECO:0000256" key="3">
    <source>
        <dbReference type="ARBA" id="ARBA00022448"/>
    </source>
</evidence>
<comment type="caution">
    <text evidence="5">The sequence shown here is derived from an EMBL/GenBank/DDBJ whole genome shotgun (WGS) entry which is preliminary data.</text>
</comment>
<keyword evidence="3" id="KW-0813">Transport</keyword>
<dbReference type="Gene3D" id="1.25.40.10">
    <property type="entry name" value="Tetratricopeptide repeat domain"/>
    <property type="match status" value="1"/>
</dbReference>
<dbReference type="InterPro" id="IPR007317">
    <property type="entry name" value="GET4"/>
</dbReference>
<keyword evidence="4" id="KW-0963">Cytoplasm</keyword>